<dbReference type="FunFam" id="1.10.150.570:FF:000001">
    <property type="entry name" value="tRNA uridine 5-carboxymethylaminomethyl modification enzyme MnmG"/>
    <property type="match status" value="1"/>
</dbReference>
<dbReference type="Gene3D" id="3.50.50.60">
    <property type="entry name" value="FAD/NAD(P)-binding domain"/>
    <property type="match status" value="2"/>
</dbReference>
<evidence type="ECO:0000259" key="7">
    <source>
        <dbReference type="SMART" id="SM01228"/>
    </source>
</evidence>
<evidence type="ECO:0000313" key="9">
    <source>
        <dbReference type="Proteomes" id="UP000094236"/>
    </source>
</evidence>
<dbReference type="Gene3D" id="1.10.150.570">
    <property type="entry name" value="GidA associated domain, C-terminal subdomain"/>
    <property type="match status" value="1"/>
</dbReference>
<dbReference type="Pfam" id="PF13932">
    <property type="entry name" value="SAM_GIDA_C"/>
    <property type="match status" value="1"/>
</dbReference>
<evidence type="ECO:0000256" key="6">
    <source>
        <dbReference type="ARBA" id="ARBA00054993"/>
    </source>
</evidence>
<evidence type="ECO:0000256" key="1">
    <source>
        <dbReference type="ARBA" id="ARBA00001974"/>
    </source>
</evidence>
<dbReference type="SMART" id="SM01228">
    <property type="entry name" value="GIDA_assoc_3"/>
    <property type="match status" value="1"/>
</dbReference>
<dbReference type="GO" id="GO:0005739">
    <property type="term" value="C:mitochondrion"/>
    <property type="evidence" value="ECO:0007669"/>
    <property type="project" value="EnsemblFungi"/>
</dbReference>
<dbReference type="FunFam" id="3.50.50.60:FF:000002">
    <property type="entry name" value="tRNA uridine 5-carboxymethylaminomethyl modification enzyme MnmG"/>
    <property type="match status" value="1"/>
</dbReference>
<dbReference type="AlphaFoldDB" id="A0A1E4U0L6"/>
<dbReference type="PROSITE" id="PS01280">
    <property type="entry name" value="GIDA_1"/>
    <property type="match status" value="1"/>
</dbReference>
<dbReference type="GO" id="GO:0050660">
    <property type="term" value="F:flavin adenine dinucleotide binding"/>
    <property type="evidence" value="ECO:0007669"/>
    <property type="project" value="InterPro"/>
</dbReference>
<dbReference type="HAMAP" id="MF_00129">
    <property type="entry name" value="MnmG_GidA"/>
    <property type="match status" value="1"/>
</dbReference>
<keyword evidence="9" id="KW-1185">Reference proteome</keyword>
<dbReference type="Pfam" id="PF21680">
    <property type="entry name" value="GIDA_C_1st"/>
    <property type="match status" value="1"/>
</dbReference>
<dbReference type="PANTHER" id="PTHR11806">
    <property type="entry name" value="GLUCOSE INHIBITED DIVISION PROTEIN A"/>
    <property type="match status" value="1"/>
</dbReference>
<comment type="function">
    <text evidence="6">Component of the MSS1-MTO1 complex that catalyzes the 5-carboxymethylaminomethyluridine (cmnm(5)U) modification at the 34th wobble position (U34) of mitochondrial tRNAs.</text>
</comment>
<dbReference type="GO" id="GO:0030488">
    <property type="term" value="P:tRNA methylation"/>
    <property type="evidence" value="ECO:0007669"/>
    <property type="project" value="TreeGrafter"/>
</dbReference>
<dbReference type="InterPro" id="IPR020595">
    <property type="entry name" value="MnmG-rel_CS"/>
</dbReference>
<sequence length="686" mass="76725">MFARRGLLLHRVLKPCFPIFRRNIVVTPELELVLSKRTSLPVVVIGGGHAGIEAATGSARSGALTTLITPDFKKLGTCSCNPSMGGVGKGTLLREVDALDGVAPKIVDKAGIQFKYLNSSRGPAVWGPRAQIDRSIYLKEMQNELASYPNLKILEASVEDLIIEPFNNNDVDSQGRTYGKIKGIILANGEILKTSKVVITTGTFLGGEIHIGMKSYPAGRIGEKATYGLSKTLNEAGFRLGRLKTGTPPRIDGSTIDYTDLEIQYGDDPPRPMSYMNDKVSIEKQLLCHATRTNFQVHNLIRENLDKTFHIRETVKGPRYCPSLEAKIIRFKDKESHTVWLEPEGIDTNVVYPNGISTTMPEEIQLKMLRFIKGLENVKMLQPGYGVEYDYVDPRELKQTLETKLIDGLFLAGQINGTTGYEEACAQGCVAGINAGLSYLDKDQMKLSRSDAYIGVLIDDLITKGVEEPYRMFTSRSEFRVSVRSDNADLRLTDIGYRHGVVGEERYQKFDFERQQLNELRSIMKDFKQSTYQWQSQLPTLNINHDSKPKTAYDILRFEGITADLLVPLLPNASLNTVSKRVLDKLTIEGIYAGHLKKEKAYLRAFKADENLLLPLKFDYSCIGSLSGEVISLLNTIQPETVGQARRIQGITPSAIFDMYKMVRSNQHDYKKQRGYDVELEKQISA</sequence>
<dbReference type="InterPro" id="IPR004416">
    <property type="entry name" value="MnmG"/>
</dbReference>
<dbReference type="Pfam" id="PF01134">
    <property type="entry name" value="GIDA"/>
    <property type="match status" value="1"/>
</dbReference>
<evidence type="ECO:0000256" key="4">
    <source>
        <dbReference type="ARBA" id="ARBA00022694"/>
    </source>
</evidence>
<feature type="domain" description="tRNA uridine 5-carboxymethylaminomethyl modification enzyme C-terminal subdomain" evidence="7">
    <location>
        <begin position="590"/>
        <end position="661"/>
    </location>
</feature>
<keyword evidence="5" id="KW-0274">FAD</keyword>
<dbReference type="FunFam" id="3.50.50.60:FF:000145">
    <property type="entry name" value="tRNA uridine 5-carboxymethylaminomethyl modification enzyme"/>
    <property type="match status" value="1"/>
</dbReference>
<dbReference type="SUPFAM" id="SSF51905">
    <property type="entry name" value="FAD/NAD(P)-binding domain"/>
    <property type="match status" value="1"/>
</dbReference>
<proteinExistence type="inferred from homology"/>
<dbReference type="InterPro" id="IPR002218">
    <property type="entry name" value="MnmG-rel"/>
</dbReference>
<protein>
    <recommendedName>
        <fullName evidence="7">tRNA uridine 5-carboxymethylaminomethyl modification enzyme C-terminal subdomain domain-containing protein</fullName>
    </recommendedName>
</protein>
<dbReference type="NCBIfam" id="TIGR00136">
    <property type="entry name" value="mnmG_gidA"/>
    <property type="match status" value="1"/>
</dbReference>
<accession>A0A1E4U0L6</accession>
<dbReference type="STRING" id="669874.A0A1E4U0L6"/>
<reference evidence="9" key="1">
    <citation type="submission" date="2016-05" db="EMBL/GenBank/DDBJ databases">
        <title>Comparative genomics of biotechnologically important yeasts.</title>
        <authorList>
            <consortium name="DOE Joint Genome Institute"/>
            <person name="Riley R."/>
            <person name="Haridas S."/>
            <person name="Wolfe K.H."/>
            <person name="Lopes M.R."/>
            <person name="Hittinger C.T."/>
            <person name="Goker M."/>
            <person name="Salamov A."/>
            <person name="Wisecaver J."/>
            <person name="Long T.M."/>
            <person name="Aerts A.L."/>
            <person name="Barry K."/>
            <person name="Choi C."/>
            <person name="Clum A."/>
            <person name="Coughlan A.Y."/>
            <person name="Deshpande S."/>
            <person name="Douglass A.P."/>
            <person name="Hanson S.J."/>
            <person name="Klenk H.-P."/>
            <person name="Labutti K."/>
            <person name="Lapidus A."/>
            <person name="Lindquist E."/>
            <person name="Lipzen A."/>
            <person name="Meier-Kolthoff J.P."/>
            <person name="Ohm R.A."/>
            <person name="Otillar R.P."/>
            <person name="Pangilinan J."/>
            <person name="Peng Y."/>
            <person name="Rokas A."/>
            <person name="Rosa C.A."/>
            <person name="Scheuner C."/>
            <person name="Sibirny A.A."/>
            <person name="Slot J.C."/>
            <person name="Stielow J.B."/>
            <person name="Sun H."/>
            <person name="Kurtzman C.P."/>
            <person name="Blackwell M."/>
            <person name="Grigoriev I.V."/>
            <person name="Jeffries T.W."/>
        </authorList>
    </citation>
    <scope>NUCLEOTIDE SEQUENCE [LARGE SCALE GENOMIC DNA]</scope>
    <source>
        <strain evidence="9">NRRL Y-2460</strain>
    </source>
</reference>
<keyword evidence="3" id="KW-0285">Flavoprotein</keyword>
<comment type="cofactor">
    <cofactor evidence="1">
        <name>FAD</name>
        <dbReference type="ChEBI" id="CHEBI:57692"/>
    </cofactor>
</comment>
<dbReference type="PANTHER" id="PTHR11806:SF0">
    <property type="entry name" value="PROTEIN MTO1 HOMOLOG, MITOCHONDRIAL"/>
    <property type="match status" value="1"/>
</dbReference>
<keyword evidence="4" id="KW-0819">tRNA processing</keyword>
<name>A0A1E4U0L6_PACTA</name>
<dbReference type="OrthoDB" id="3329at2759"/>
<dbReference type="GO" id="GO:0070899">
    <property type="term" value="P:mitochondrial tRNA wobble uridine modification"/>
    <property type="evidence" value="ECO:0007669"/>
    <property type="project" value="EnsemblFungi"/>
</dbReference>
<organism evidence="8 9">
    <name type="scientific">Pachysolen tannophilus NRRL Y-2460</name>
    <dbReference type="NCBI Taxonomy" id="669874"/>
    <lineage>
        <taxon>Eukaryota</taxon>
        <taxon>Fungi</taxon>
        <taxon>Dikarya</taxon>
        <taxon>Ascomycota</taxon>
        <taxon>Saccharomycotina</taxon>
        <taxon>Pichiomycetes</taxon>
        <taxon>Pachysolenaceae</taxon>
        <taxon>Pachysolen</taxon>
    </lineage>
</organism>
<dbReference type="Proteomes" id="UP000094236">
    <property type="component" value="Unassembled WGS sequence"/>
</dbReference>
<evidence type="ECO:0000256" key="3">
    <source>
        <dbReference type="ARBA" id="ARBA00022630"/>
    </source>
</evidence>
<comment type="similarity">
    <text evidence="2">Belongs to the MnmG family.</text>
</comment>
<evidence type="ECO:0000256" key="2">
    <source>
        <dbReference type="ARBA" id="ARBA00007653"/>
    </source>
</evidence>
<gene>
    <name evidence="8" type="ORF">PACTADRAFT_47441</name>
</gene>
<evidence type="ECO:0000313" key="8">
    <source>
        <dbReference type="EMBL" id="ODV97536.1"/>
    </source>
</evidence>
<dbReference type="InterPro" id="IPR044920">
    <property type="entry name" value="MnmG_C_subdom_sf"/>
</dbReference>
<dbReference type="EMBL" id="KV454011">
    <property type="protein sequence ID" value="ODV97536.1"/>
    <property type="molecule type" value="Genomic_DNA"/>
</dbReference>
<evidence type="ECO:0000256" key="5">
    <source>
        <dbReference type="ARBA" id="ARBA00022827"/>
    </source>
</evidence>
<dbReference type="InterPro" id="IPR026904">
    <property type="entry name" value="MnmG_C"/>
</dbReference>
<dbReference type="InterPro" id="IPR049312">
    <property type="entry name" value="GIDA_C_N"/>
</dbReference>
<dbReference type="InterPro" id="IPR040131">
    <property type="entry name" value="MnmG_N"/>
</dbReference>
<dbReference type="InterPro" id="IPR047001">
    <property type="entry name" value="MnmG_C_subdom"/>
</dbReference>
<dbReference type="InterPro" id="IPR036188">
    <property type="entry name" value="FAD/NAD-bd_sf"/>
</dbReference>